<dbReference type="Pfam" id="PF02350">
    <property type="entry name" value="Epimerase_2"/>
    <property type="match status" value="1"/>
</dbReference>
<keyword evidence="1 3" id="KW-0413">Isomerase</keyword>
<proteinExistence type="inferred from homology"/>
<protein>
    <submittedName>
        <fullName evidence="3">Non-hydrolyzing UDP-N-acetylglucosamine 2-epimerase</fullName>
        <ecNumber evidence="3">5.1.3.14</ecNumber>
    </submittedName>
</protein>
<dbReference type="InterPro" id="IPR003331">
    <property type="entry name" value="UDP_GlcNAc_Epimerase_2_dom"/>
</dbReference>
<feature type="domain" description="UDP-N-acetylglucosamine 2-epimerase" evidence="2">
    <location>
        <begin position="29"/>
        <end position="357"/>
    </location>
</feature>
<reference evidence="4" key="1">
    <citation type="journal article" date="2019" name="Int. J. Syst. Evol. Microbiol.">
        <title>The Global Catalogue of Microorganisms (GCM) 10K type strain sequencing project: providing services to taxonomists for standard genome sequencing and annotation.</title>
        <authorList>
            <consortium name="The Broad Institute Genomics Platform"/>
            <consortium name="The Broad Institute Genome Sequencing Center for Infectious Disease"/>
            <person name="Wu L."/>
            <person name="Ma J."/>
        </authorList>
    </citation>
    <scope>NUCLEOTIDE SEQUENCE [LARGE SCALE GENOMIC DNA]</scope>
    <source>
        <strain evidence="4">JCM 18657</strain>
    </source>
</reference>
<dbReference type="InterPro" id="IPR029767">
    <property type="entry name" value="WecB-like"/>
</dbReference>
<dbReference type="CDD" id="cd03786">
    <property type="entry name" value="GTB_UDP-GlcNAc_2-Epimerase"/>
    <property type="match status" value="1"/>
</dbReference>
<dbReference type="RefSeq" id="WP_138788744.1">
    <property type="nucleotide sequence ID" value="NZ_JBHTGQ010000026.1"/>
</dbReference>
<dbReference type="GO" id="GO:0008761">
    <property type="term" value="F:UDP-N-acetylglucosamine 2-epimerase activity"/>
    <property type="evidence" value="ECO:0007669"/>
    <property type="project" value="UniProtKB-EC"/>
</dbReference>
<keyword evidence="4" id="KW-1185">Reference proteome</keyword>
<evidence type="ECO:0000259" key="2">
    <source>
        <dbReference type="Pfam" id="PF02350"/>
    </source>
</evidence>
<accession>A0ABW2V598</accession>
<evidence type="ECO:0000313" key="4">
    <source>
        <dbReference type="Proteomes" id="UP001596528"/>
    </source>
</evidence>
<evidence type="ECO:0000313" key="3">
    <source>
        <dbReference type="EMBL" id="MFC7750600.1"/>
    </source>
</evidence>
<comment type="similarity">
    <text evidence="1">Belongs to the UDP-N-acetylglucosamine 2-epimerase family.</text>
</comment>
<dbReference type="Proteomes" id="UP001596528">
    <property type="component" value="Unassembled WGS sequence"/>
</dbReference>
<organism evidence="3 4">
    <name type="scientific">Paenibacillus thermoaerophilus</name>
    <dbReference type="NCBI Taxonomy" id="1215385"/>
    <lineage>
        <taxon>Bacteria</taxon>
        <taxon>Bacillati</taxon>
        <taxon>Bacillota</taxon>
        <taxon>Bacilli</taxon>
        <taxon>Bacillales</taxon>
        <taxon>Paenibacillaceae</taxon>
        <taxon>Paenibacillus</taxon>
    </lineage>
</organism>
<dbReference type="SUPFAM" id="SSF53756">
    <property type="entry name" value="UDP-Glycosyltransferase/glycogen phosphorylase"/>
    <property type="match status" value="1"/>
</dbReference>
<comment type="caution">
    <text evidence="3">The sequence shown here is derived from an EMBL/GenBank/DDBJ whole genome shotgun (WGS) entry which is preliminary data.</text>
</comment>
<dbReference type="PANTHER" id="PTHR43174">
    <property type="entry name" value="UDP-N-ACETYLGLUCOSAMINE 2-EPIMERASE"/>
    <property type="match status" value="1"/>
</dbReference>
<dbReference type="Gene3D" id="3.40.50.2000">
    <property type="entry name" value="Glycogen Phosphorylase B"/>
    <property type="match status" value="2"/>
</dbReference>
<evidence type="ECO:0000256" key="1">
    <source>
        <dbReference type="RuleBase" id="RU003513"/>
    </source>
</evidence>
<dbReference type="EC" id="5.1.3.14" evidence="3"/>
<dbReference type="EMBL" id="JBHTGQ010000026">
    <property type="protein sequence ID" value="MFC7750600.1"/>
    <property type="molecule type" value="Genomic_DNA"/>
</dbReference>
<dbReference type="PANTHER" id="PTHR43174:SF1">
    <property type="entry name" value="UDP-N-ACETYLGLUCOSAMINE 2-EPIMERASE"/>
    <property type="match status" value="1"/>
</dbReference>
<sequence>MKIVTILGTRPEIIRLSLIMEKLDRYASRHVVVHTGQNFTRRLSDVFFEEMELRRPDYRLADKQLSLGGQLAAIFGGVEEILARERPDRVLVLGDTNSALAAVIAERMGVPVVHMEAGNRCFDLAVPEEKNRRVIDAVSTINMPYTPQSKENLLREGFPANRIVLTGNPIREVLMRYESKIAASPILARLGLDGGEPYAVVTIHRAENVDVPARLKEILTGLNRVAETYGIRLICSVHPRTRSQLARLPDFTMNPLVEFHEPFGFFDFVRLERGAWCVLTDSGTVQEECCIFRVPTVTVRRTTERPETVDCGSNIVAGIDASRIADSVGLMTSLPRAWECPQGYLDTDVSDKVVKFLIGGNLYVS</sequence>
<gene>
    <name evidence="3" type="primary">wecB</name>
    <name evidence="3" type="ORF">ACFQWB_11790</name>
</gene>
<dbReference type="NCBIfam" id="TIGR00236">
    <property type="entry name" value="wecB"/>
    <property type="match status" value="1"/>
</dbReference>
<name>A0ABW2V598_9BACL</name>